<dbReference type="PANTHER" id="PTHR22406:SF7">
    <property type="entry name" value="NASCENT POLYPEPTIDE-ASSOCIATED COMPLEX SUBUNIT ALPHA, MUSCLE-SPECIFIC FORM"/>
    <property type="match status" value="1"/>
</dbReference>
<feature type="compositionally biased region" description="Acidic residues" evidence="4">
    <location>
        <begin position="1165"/>
        <end position="1177"/>
    </location>
</feature>
<dbReference type="EMBL" id="GG666548">
    <property type="protein sequence ID" value="EEN57006.1"/>
    <property type="molecule type" value="Genomic_DNA"/>
</dbReference>
<feature type="compositionally biased region" description="Polar residues" evidence="4">
    <location>
        <begin position="427"/>
        <end position="439"/>
    </location>
</feature>
<feature type="compositionally biased region" description="Basic and acidic residues" evidence="4">
    <location>
        <begin position="1364"/>
        <end position="1375"/>
    </location>
</feature>
<feature type="region of interest" description="Disordered" evidence="4">
    <location>
        <begin position="727"/>
        <end position="845"/>
    </location>
</feature>
<feature type="compositionally biased region" description="Low complexity" evidence="4">
    <location>
        <begin position="1"/>
        <end position="15"/>
    </location>
</feature>
<keyword evidence="2 3" id="KW-0175">Coiled coil</keyword>
<comment type="similarity">
    <text evidence="1">Belongs to the SLAIN motif-containing family.</text>
</comment>
<dbReference type="PANTHER" id="PTHR22406">
    <property type="entry name" value="NASCENT POLYPEPTIDE-ASSOCIATED COMPLEX SUBUNIT ALPHA, MUSCLE-SPECIFIC FORM"/>
    <property type="match status" value="1"/>
</dbReference>
<feature type="compositionally biased region" description="Basic and acidic residues" evidence="4">
    <location>
        <begin position="1117"/>
        <end position="1128"/>
    </location>
</feature>
<proteinExistence type="inferred from homology"/>
<sequence length="1375" mass="153626">MTQTMFTTSTQLQTTGHDRRTGHGQDSGGNYKLQDMTDVQVMARIQEESKSTTTTAHCSFHSISHSYKLQDMTDVQVMARIQEESKSTTTTAHCSFHSISHSYKLQDMTDVQVMARIQEESKSTTTTAHCSFHSISHSYKLQDMTDVQVMARIQEESKSTTTTTAHCSFHNISHSYKLQDMTDVQVMARIQEESKSTTTTAHCSFHNISHSYKLQDMTDVQVMARIQEETHCSFHSISHSYKLQDMTDVQVMARIQEESKSTTTTAHCSFHNISHSYKLQDMTDVQVMARIQEESKSTTTTTAHCSFHSISHSYKLQDMTDVQVMARIQEESKSTTTTTAHCSFHSISHSYKLQDMTDVQVMARIQEESKSTTTTAHCSFHSISHSYKLQDMTDVQVMARIQEETLRKSQTSTPTTQTPPGRENSPRNKSSNSKENVPPQQGHGRETNMDKILKSARAILEFGHQVEMRGGSAPDVLESNFLANETFPLLEELQGHKKDKLKPYAEGTKPLGIELFKAKPIVSSKVADPKSSTEPKMGLNAAIAEEKSRLEKTAGTAYRGHDSSDKVSKEMIESNAKMEKEMARMEEINKKELPDDFSRKQAANVKQDMVRKRLFEDDYLEWEDNERAEEVERAQRRAKEQEEMSELTLEVARATEMVQNMLKAEGKYREADEKGGENREKIDEKLQDDGKENGLRLEEVIGQDAETKKAEMQEDSTACKVDEKVERAFQDGDQEPKVSVVIPEARNSEVNEPTHTQEAKFGHAQENGQDVAETSEQAPKPRNKFFSGDHVPTPEELANLDDSVQAVPERFLARSPREDDDKPLPQGDKPVPQDDDFVPEDTSKLPESYLKLKQLLAEGVEVEESDLSLIAGGNKSSETKLKHETSGSLKMATSKQKSIGGKSMPARKSPASKAMQSQLKKTALGASQRSLPAPKTQASPEQNQNAARRVGSPEERSESDDSSLGFSRDDRSYRSLPRMPRPRKGSGSTDKPLLTQNLLQKRFLESNGYDASQQEETMKFQALPEHSHLAKWLSTQNAPKHLPGSLDRKGMKAARSSKPEDARSSKSDMYPMTAKRRSGLKPPRSFGLSLHYPMAHALKSNDPEGCHSPSSDVVRGTSRERRTSEPEGYKTPSSDNSGSLLHVEDVKLVARLQEETPRQRPDTLPYDDGDPFPEDEYESPRNLYYSPRDSRSSSRSQSPQRHLGDSPRNQSPKVQRKQYYTNDDNRSGSSNLSGSNSSLHSTPVNGEGREKQPLRRSMPNLSKSTVPATNQQSSPSRNSQNQESKMRTPTSTGSPAAQSQSGLRQPQLRQSGSGIPRGTGIPTRQSPQAKSGIPRPGQRRGIPVPKSGIPTPGSGIPRAGMRGMRGDDNWREGCY</sequence>
<reference evidence="5" key="1">
    <citation type="journal article" date="2008" name="Nature">
        <title>The amphioxus genome and the evolution of the chordate karyotype.</title>
        <authorList>
            <consortium name="US DOE Joint Genome Institute (JGI-PGF)"/>
            <person name="Putnam N.H."/>
            <person name="Butts T."/>
            <person name="Ferrier D.E.K."/>
            <person name="Furlong R.F."/>
            <person name="Hellsten U."/>
            <person name="Kawashima T."/>
            <person name="Robinson-Rechavi M."/>
            <person name="Shoguchi E."/>
            <person name="Terry A."/>
            <person name="Yu J.-K."/>
            <person name="Benito-Gutierrez E.L."/>
            <person name="Dubchak I."/>
            <person name="Garcia-Fernandez J."/>
            <person name="Gibson-Brown J.J."/>
            <person name="Grigoriev I.V."/>
            <person name="Horton A.C."/>
            <person name="de Jong P.J."/>
            <person name="Jurka J."/>
            <person name="Kapitonov V.V."/>
            <person name="Kohara Y."/>
            <person name="Kuroki Y."/>
            <person name="Lindquist E."/>
            <person name="Lucas S."/>
            <person name="Osoegawa K."/>
            <person name="Pennacchio L.A."/>
            <person name="Salamov A.A."/>
            <person name="Satou Y."/>
            <person name="Sauka-Spengler T."/>
            <person name="Schmutz J."/>
            <person name="Shin-I T."/>
            <person name="Toyoda A."/>
            <person name="Bronner-Fraser M."/>
            <person name="Fujiyama A."/>
            <person name="Holland L.Z."/>
            <person name="Holland P.W.H."/>
            <person name="Satoh N."/>
            <person name="Rokhsar D.S."/>
        </authorList>
    </citation>
    <scope>NUCLEOTIDE SEQUENCE [LARGE SCALE GENOMIC DNA]</scope>
    <source>
        <strain evidence="5">S238N-H82</strain>
        <tissue evidence="5">Testes</tissue>
    </source>
</reference>
<feature type="region of interest" description="Disordered" evidence="4">
    <location>
        <begin position="404"/>
        <end position="447"/>
    </location>
</feature>
<feature type="region of interest" description="Disordered" evidence="4">
    <location>
        <begin position="1"/>
        <end position="32"/>
    </location>
</feature>
<feature type="compositionally biased region" description="Low complexity" evidence="4">
    <location>
        <begin position="1227"/>
        <end position="1239"/>
    </location>
</feature>
<dbReference type="InterPro" id="IPR026179">
    <property type="entry name" value="Slain"/>
</dbReference>
<organism>
    <name type="scientific">Branchiostoma floridae</name>
    <name type="common">Florida lancelet</name>
    <name type="synonym">Amphioxus</name>
    <dbReference type="NCBI Taxonomy" id="7739"/>
    <lineage>
        <taxon>Eukaryota</taxon>
        <taxon>Metazoa</taxon>
        <taxon>Chordata</taxon>
        <taxon>Cephalochordata</taxon>
        <taxon>Leptocardii</taxon>
        <taxon>Amphioxiformes</taxon>
        <taxon>Branchiostomatidae</taxon>
        <taxon>Branchiostoma</taxon>
    </lineage>
</organism>
<accession>C3YSA1</accession>
<feature type="compositionally biased region" description="Polar residues" evidence="4">
    <location>
        <begin position="1287"/>
        <end position="1313"/>
    </location>
</feature>
<name>C3YSA1_BRAFL</name>
<feature type="region of interest" description="Disordered" evidence="4">
    <location>
        <begin position="1031"/>
        <end position="1375"/>
    </location>
</feature>
<evidence type="ECO:0000256" key="4">
    <source>
        <dbReference type="SAM" id="MobiDB-lite"/>
    </source>
</evidence>
<feature type="region of interest" description="Disordered" evidence="4">
    <location>
        <begin position="861"/>
        <end position="1012"/>
    </location>
</feature>
<protein>
    <submittedName>
        <fullName evidence="5">Uncharacterized protein</fullName>
    </submittedName>
</protein>
<feature type="compositionally biased region" description="Low complexity" evidence="4">
    <location>
        <begin position="409"/>
        <end position="420"/>
    </location>
</feature>
<feature type="region of interest" description="Disordered" evidence="4">
    <location>
        <begin position="665"/>
        <end position="695"/>
    </location>
</feature>
<evidence type="ECO:0000256" key="1">
    <source>
        <dbReference type="ARBA" id="ARBA00006652"/>
    </source>
</evidence>
<dbReference type="Pfam" id="PF15301">
    <property type="entry name" value="SLAIN"/>
    <property type="match status" value="11"/>
</dbReference>
<feature type="compositionally biased region" description="Basic and acidic residues" evidence="4">
    <location>
        <begin position="811"/>
        <end position="823"/>
    </location>
</feature>
<feature type="compositionally biased region" description="Polar residues" evidence="4">
    <location>
        <begin position="1259"/>
        <end position="1269"/>
    </location>
</feature>
<evidence type="ECO:0000313" key="5">
    <source>
        <dbReference type="EMBL" id="EEN57006.1"/>
    </source>
</evidence>
<feature type="compositionally biased region" description="Polar residues" evidence="4">
    <location>
        <begin position="1207"/>
        <end position="1222"/>
    </location>
</feature>
<gene>
    <name evidence="5" type="ORF">BRAFLDRAFT_96966</name>
</gene>
<evidence type="ECO:0000256" key="2">
    <source>
        <dbReference type="ARBA" id="ARBA00023054"/>
    </source>
</evidence>
<feature type="compositionally biased region" description="Polar residues" evidence="4">
    <location>
        <begin position="886"/>
        <end position="897"/>
    </location>
</feature>
<feature type="compositionally biased region" description="Basic and acidic residues" evidence="4">
    <location>
        <begin position="1142"/>
        <end position="1161"/>
    </location>
</feature>
<feature type="compositionally biased region" description="Basic and acidic residues" evidence="4">
    <location>
        <begin position="727"/>
        <end position="736"/>
    </location>
</feature>
<feature type="compositionally biased region" description="Polar residues" evidence="4">
    <location>
        <begin position="986"/>
        <end position="999"/>
    </location>
</feature>
<feature type="compositionally biased region" description="Polar residues" evidence="4">
    <location>
        <begin position="914"/>
        <end position="946"/>
    </location>
</feature>
<evidence type="ECO:0000256" key="3">
    <source>
        <dbReference type="SAM" id="Coils"/>
    </source>
</evidence>
<feature type="compositionally biased region" description="Low complexity" evidence="4">
    <location>
        <begin position="1270"/>
        <end position="1282"/>
    </location>
</feature>
<feature type="compositionally biased region" description="Polar residues" evidence="4">
    <location>
        <begin position="766"/>
        <end position="777"/>
    </location>
</feature>
<feature type="compositionally biased region" description="Basic and acidic residues" evidence="4">
    <location>
        <begin position="1057"/>
        <end position="1066"/>
    </location>
</feature>
<feature type="coiled-coil region" evidence="3">
    <location>
        <begin position="637"/>
        <end position="664"/>
    </location>
</feature>
<dbReference type="InParanoid" id="C3YSA1"/>